<comment type="caution">
    <text evidence="2">The sequence shown here is derived from an EMBL/GenBank/DDBJ whole genome shotgun (WGS) entry which is preliminary data.</text>
</comment>
<feature type="region of interest" description="Disordered" evidence="1">
    <location>
        <begin position="1"/>
        <end position="22"/>
    </location>
</feature>
<dbReference type="RefSeq" id="WP_034338462.1">
    <property type="nucleotide sequence ID" value="NZ_CAMXCH010000001.1"/>
</dbReference>
<evidence type="ECO:0000256" key="1">
    <source>
        <dbReference type="SAM" id="MobiDB-lite"/>
    </source>
</evidence>
<reference evidence="2" key="1">
    <citation type="submission" date="2022-10" db="EMBL/GenBank/DDBJ databases">
        <authorList>
            <person name="Botero Cardona J."/>
        </authorList>
    </citation>
    <scope>NUCLEOTIDE SEQUENCE</scope>
    <source>
        <strain evidence="2">R-83534</strain>
    </source>
</reference>
<accession>A0ABM9HLX7</accession>
<name>A0ABM9HLX7_9PROT</name>
<feature type="compositionally biased region" description="Polar residues" evidence="1">
    <location>
        <begin position="10"/>
        <end position="20"/>
    </location>
</feature>
<evidence type="ECO:0000313" key="2">
    <source>
        <dbReference type="EMBL" id="CAI3935377.1"/>
    </source>
</evidence>
<evidence type="ECO:0000313" key="3">
    <source>
        <dbReference type="Proteomes" id="UP001154272"/>
    </source>
</evidence>
<evidence type="ECO:0008006" key="4">
    <source>
        <dbReference type="Google" id="ProtNLM"/>
    </source>
</evidence>
<sequence>MTDKKDFLSAENTSSVSSVDNGDYKLQQKVEASLQPKSDFLSDDSEYHSDKKNASLRLMIPTYLDNQLTQIAASKRVTKRFLILKALAQAGYHLEKEDLVTDKRRVR</sequence>
<protein>
    <recommendedName>
        <fullName evidence="4">Ribbon-helix-helix protein CopG domain-containing protein</fullName>
    </recommendedName>
</protein>
<gene>
    <name evidence="2" type="ORF">R83534S58_LOCUS794</name>
</gene>
<dbReference type="EMBL" id="CAMXCH010000001">
    <property type="protein sequence ID" value="CAI3935377.1"/>
    <property type="molecule type" value="Genomic_DNA"/>
</dbReference>
<proteinExistence type="predicted"/>
<dbReference type="Proteomes" id="UP001154272">
    <property type="component" value="Unassembled WGS sequence"/>
</dbReference>
<keyword evidence="3" id="KW-1185">Reference proteome</keyword>
<organism evidence="2 3">
    <name type="scientific">Commensalibacter papalotli</name>
    <name type="common">ex Botero et al. 2024</name>
    <dbReference type="NCBI Taxonomy" id="2972766"/>
    <lineage>
        <taxon>Bacteria</taxon>
        <taxon>Pseudomonadati</taxon>
        <taxon>Pseudomonadota</taxon>
        <taxon>Alphaproteobacteria</taxon>
        <taxon>Acetobacterales</taxon>
        <taxon>Acetobacteraceae</taxon>
    </lineage>
</organism>